<organism evidence="5 6">
    <name type="scientific">Ranitomeya imitator</name>
    <name type="common">mimic poison frog</name>
    <dbReference type="NCBI Taxonomy" id="111125"/>
    <lineage>
        <taxon>Eukaryota</taxon>
        <taxon>Metazoa</taxon>
        <taxon>Chordata</taxon>
        <taxon>Craniata</taxon>
        <taxon>Vertebrata</taxon>
        <taxon>Euteleostomi</taxon>
        <taxon>Amphibia</taxon>
        <taxon>Batrachia</taxon>
        <taxon>Anura</taxon>
        <taxon>Neobatrachia</taxon>
        <taxon>Hyloidea</taxon>
        <taxon>Dendrobatidae</taxon>
        <taxon>Dendrobatinae</taxon>
        <taxon>Ranitomeya</taxon>
    </lineage>
</organism>
<keyword evidence="1" id="KW-0732">Signal</keyword>
<evidence type="ECO:0000313" key="5">
    <source>
        <dbReference type="EMBL" id="CAJ0923598.1"/>
    </source>
</evidence>
<dbReference type="InterPro" id="IPR050488">
    <property type="entry name" value="Ig_Fc_receptor"/>
</dbReference>
<sequence length="354" mass="39924">MKGEKVALQCVVTPPTGSPLLYSFFRGSQAIQDYTLENTYIIHQAGEENSGNYKCSSKPVNNKVLKYSEDLSIVVTSTFDNGAIGKEDSDRSVGVHQPQLKILPEKVVVDDEVTLRCESSRSFFPMHYRFYHNGTILGNVTTYQKGFAEMRHIIKSVTMIGPYYCDSRNAISSRIQRSGTVHMFIMDPVANVSITMDKVYEDFTLGETVTLTCSILRGNSPSFHWFHNEKLIEQRQQMTSFFRSCTLQQLKTEKTNGQARTIHDPTNDIRASSSESGREVYSNIPSMEHVVCEDICYAHIGINKLPKVSPNPNQCKEEFSVTYSAIKTMTDTGTTQRTPNCTALYQNFSNDRFG</sequence>
<dbReference type="PANTHER" id="PTHR11481:SF60">
    <property type="entry name" value="IG-LIKE DOMAIN-CONTAINING PROTEIN"/>
    <property type="match status" value="1"/>
</dbReference>
<name>A0ABN9KU41_9NEOB</name>
<accession>A0ABN9KU41</accession>
<proteinExistence type="predicted"/>
<evidence type="ECO:0000256" key="3">
    <source>
        <dbReference type="SAM" id="MobiDB-lite"/>
    </source>
</evidence>
<dbReference type="SUPFAM" id="SSF48726">
    <property type="entry name" value="Immunoglobulin"/>
    <property type="match status" value="3"/>
</dbReference>
<protein>
    <recommendedName>
        <fullName evidence="4">Ig-like domain-containing protein</fullName>
    </recommendedName>
</protein>
<feature type="region of interest" description="Disordered" evidence="3">
    <location>
        <begin position="256"/>
        <end position="277"/>
    </location>
</feature>
<comment type="caution">
    <text evidence="5">The sequence shown here is derived from an EMBL/GenBank/DDBJ whole genome shotgun (WGS) entry which is preliminary data.</text>
</comment>
<dbReference type="InterPro" id="IPR013783">
    <property type="entry name" value="Ig-like_fold"/>
</dbReference>
<dbReference type="EMBL" id="CAUEEQ010002769">
    <property type="protein sequence ID" value="CAJ0923598.1"/>
    <property type="molecule type" value="Genomic_DNA"/>
</dbReference>
<keyword evidence="6" id="KW-1185">Reference proteome</keyword>
<evidence type="ECO:0000256" key="2">
    <source>
        <dbReference type="ARBA" id="ARBA00023157"/>
    </source>
</evidence>
<dbReference type="PANTHER" id="PTHR11481">
    <property type="entry name" value="IMMUNOGLOBULIN FC RECEPTOR"/>
    <property type="match status" value="1"/>
</dbReference>
<dbReference type="InterPro" id="IPR036179">
    <property type="entry name" value="Ig-like_dom_sf"/>
</dbReference>
<evidence type="ECO:0000256" key="1">
    <source>
        <dbReference type="ARBA" id="ARBA00022729"/>
    </source>
</evidence>
<gene>
    <name evidence="5" type="ORF">RIMI_LOCUS2040917</name>
</gene>
<dbReference type="Proteomes" id="UP001176940">
    <property type="component" value="Unassembled WGS sequence"/>
</dbReference>
<evidence type="ECO:0000259" key="4">
    <source>
        <dbReference type="PROSITE" id="PS50835"/>
    </source>
</evidence>
<evidence type="ECO:0000313" key="6">
    <source>
        <dbReference type="Proteomes" id="UP001176940"/>
    </source>
</evidence>
<dbReference type="PROSITE" id="PS50835">
    <property type="entry name" value="IG_LIKE"/>
    <property type="match status" value="1"/>
</dbReference>
<keyword evidence="2" id="KW-1015">Disulfide bond</keyword>
<dbReference type="Gene3D" id="2.60.40.10">
    <property type="entry name" value="Immunoglobulins"/>
    <property type="match status" value="3"/>
</dbReference>
<reference evidence="5" key="1">
    <citation type="submission" date="2023-07" db="EMBL/GenBank/DDBJ databases">
        <authorList>
            <person name="Stuckert A."/>
        </authorList>
    </citation>
    <scope>NUCLEOTIDE SEQUENCE</scope>
</reference>
<feature type="domain" description="Ig-like" evidence="4">
    <location>
        <begin position="1"/>
        <end position="72"/>
    </location>
</feature>
<dbReference type="InterPro" id="IPR007110">
    <property type="entry name" value="Ig-like_dom"/>
</dbReference>